<dbReference type="CDD" id="cd03809">
    <property type="entry name" value="GT4_MtfB-like"/>
    <property type="match status" value="1"/>
</dbReference>
<reference evidence="4 5" key="1">
    <citation type="journal article" date="2016" name="Environ. Microbiol.">
        <title>Genomic resolution of a cold subsurface aquifer community provides metabolic insights for novel microbes adapted to high CO concentrations.</title>
        <authorList>
            <person name="Probst A.J."/>
            <person name="Castelle C.J."/>
            <person name="Singh A."/>
            <person name="Brown C.T."/>
            <person name="Anantharaman K."/>
            <person name="Sharon I."/>
            <person name="Hug L.A."/>
            <person name="Burstein D."/>
            <person name="Emerson J.B."/>
            <person name="Thomas B.C."/>
            <person name="Banfield J.F."/>
        </authorList>
    </citation>
    <scope>NUCLEOTIDE SEQUENCE [LARGE SCALE GENOMIC DNA]</scope>
    <source>
        <strain evidence="4">CG1_02_42_45</strain>
    </source>
</reference>
<dbReference type="Proteomes" id="UP000182753">
    <property type="component" value="Unassembled WGS sequence"/>
</dbReference>
<evidence type="ECO:0008006" key="6">
    <source>
        <dbReference type="Google" id="ProtNLM"/>
    </source>
</evidence>
<feature type="domain" description="Glycosyl transferase family 1" evidence="2">
    <location>
        <begin position="192"/>
        <end position="347"/>
    </location>
</feature>
<dbReference type="EMBL" id="MNUJ01000056">
    <property type="protein sequence ID" value="OIN88920.1"/>
    <property type="molecule type" value="Genomic_DNA"/>
</dbReference>
<evidence type="ECO:0000259" key="2">
    <source>
        <dbReference type="Pfam" id="PF00534"/>
    </source>
</evidence>
<name>A0A1J4RPF1_9BACT</name>
<proteinExistence type="predicted"/>
<evidence type="ECO:0000259" key="3">
    <source>
        <dbReference type="Pfam" id="PF13439"/>
    </source>
</evidence>
<organism evidence="4 5">
    <name type="scientific">Candidatus Berkelbacteria bacterium CG1_02_42_45</name>
    <dbReference type="NCBI Taxonomy" id="1805036"/>
    <lineage>
        <taxon>Bacteria</taxon>
        <taxon>Candidatus Berkelbacteria</taxon>
    </lineage>
</organism>
<evidence type="ECO:0000313" key="5">
    <source>
        <dbReference type="Proteomes" id="UP000182753"/>
    </source>
</evidence>
<dbReference type="Gene3D" id="3.40.50.2000">
    <property type="entry name" value="Glycogen Phosphorylase B"/>
    <property type="match status" value="2"/>
</dbReference>
<dbReference type="PANTHER" id="PTHR46401:SF2">
    <property type="entry name" value="GLYCOSYLTRANSFERASE WBBK-RELATED"/>
    <property type="match status" value="1"/>
</dbReference>
<dbReference type="InterPro" id="IPR001296">
    <property type="entry name" value="Glyco_trans_1"/>
</dbReference>
<gene>
    <name evidence="4" type="ORF">AUJ40_02835</name>
</gene>
<accession>A0A1J4RPF1</accession>
<dbReference type="Pfam" id="PF13439">
    <property type="entry name" value="Glyco_transf_4"/>
    <property type="match status" value="1"/>
</dbReference>
<protein>
    <recommendedName>
        <fullName evidence="6">Glycosyl transferase family 1 domain-containing protein</fullName>
    </recommendedName>
</protein>
<evidence type="ECO:0000256" key="1">
    <source>
        <dbReference type="ARBA" id="ARBA00022679"/>
    </source>
</evidence>
<dbReference type="Pfam" id="PF00534">
    <property type="entry name" value="Glycos_transf_1"/>
    <property type="match status" value="1"/>
</dbReference>
<dbReference type="InterPro" id="IPR028098">
    <property type="entry name" value="Glyco_trans_4-like_N"/>
</dbReference>
<dbReference type="PANTHER" id="PTHR46401">
    <property type="entry name" value="GLYCOSYLTRANSFERASE WBBK-RELATED"/>
    <property type="match status" value="1"/>
</dbReference>
<feature type="domain" description="Glycosyltransferase subfamily 4-like N-terminal" evidence="3">
    <location>
        <begin position="17"/>
        <end position="168"/>
    </location>
</feature>
<evidence type="ECO:0000313" key="4">
    <source>
        <dbReference type="EMBL" id="OIN88920.1"/>
    </source>
</evidence>
<comment type="caution">
    <text evidence="4">The sequence shown here is derived from an EMBL/GenBank/DDBJ whole genome shotgun (WGS) entry which is preliminary data.</text>
</comment>
<dbReference type="SUPFAM" id="SSF53756">
    <property type="entry name" value="UDP-Glycosyltransferase/glycogen phosphorylase"/>
    <property type="match status" value="1"/>
</dbReference>
<sequence length="368" mass="41473">MLIGIDASAGWIKTKTGAENYAKNLILALAKIDRKNQYILYSPGPLDADFGNLPTNFKIKILKYIKFWTHTKLAWEMFRNPPDILFSPSHVLPPLSPKKSVITVHDFAWKYFPEAYSKTSLWLQKVAVERAKRKKAQIIVYTQSTLRDLKKFYKISNSKISFVPMGFDRMHYQKIKACLPAGMACSAEIAGPYILSVGRLEKRKNTAGIIKSYLLLRQERKIKDKLVLVGKPGIGYGEIKNLINGADEIKKDIIETGYVNDKELRVLYSGASLFVFPSLVEGFGFPILEAFAAEIPVVTSNISSMPEVTNGAALLVNPKKPFEIAAAMSQILNKPALRRSLVLKGRSRLKYYSWENCARETLKVFESL</sequence>
<dbReference type="GO" id="GO:0016757">
    <property type="term" value="F:glycosyltransferase activity"/>
    <property type="evidence" value="ECO:0007669"/>
    <property type="project" value="InterPro"/>
</dbReference>
<dbReference type="AlphaFoldDB" id="A0A1J4RPF1"/>
<keyword evidence="1" id="KW-0808">Transferase</keyword>